<dbReference type="SUPFAM" id="SSF51735">
    <property type="entry name" value="NAD(P)-binding Rossmann-fold domains"/>
    <property type="match status" value="1"/>
</dbReference>
<sequence length="335" mass="37190">MSATKTALVVGGGSIGRRHTRNLQQLGADVGVVDQAVDVRTELARDLGVTTFAELTDGIDSENPDIVVVCTPNRFHIDVATEAARAGCHLFIEKPLSHNMDGVAELESIISERNLTSLVGCNLRFHPEIKKIHELLRNNIVGPIVAARIEGGSYLPEWFSDADYRESYSAREDLGGGVILDYIHEINYARWLLGEFETVSAMAGQQSQLEIETNDVAGILARTSEGTICEFHLDYVQRKYSRSCHIIGEEGTIRWSWPDEQVEWYVADEDSSDSFSRPNEWTMNDMYLDEMKHFLSSIEASEETICPVSCGQKDLAVGLATRKSATTGQHVSLQH</sequence>
<feature type="domain" description="GFO/IDH/MocA-like oxidoreductase" evidence="2">
    <location>
        <begin position="130"/>
        <end position="254"/>
    </location>
</feature>
<evidence type="ECO:0000313" key="4">
    <source>
        <dbReference type="Proteomes" id="UP001596414"/>
    </source>
</evidence>
<proteinExistence type="predicted"/>
<dbReference type="Gene3D" id="3.40.50.720">
    <property type="entry name" value="NAD(P)-binding Rossmann-like Domain"/>
    <property type="match status" value="1"/>
</dbReference>
<dbReference type="AlphaFoldDB" id="A0ABD5X8U2"/>
<comment type="caution">
    <text evidence="3">The sequence shown here is derived from an EMBL/GenBank/DDBJ whole genome shotgun (WGS) entry which is preliminary data.</text>
</comment>
<dbReference type="InterPro" id="IPR036291">
    <property type="entry name" value="NAD(P)-bd_dom_sf"/>
</dbReference>
<accession>A0ABD5X8U2</accession>
<evidence type="ECO:0000313" key="3">
    <source>
        <dbReference type="EMBL" id="MFC7127676.1"/>
    </source>
</evidence>
<organism evidence="3 4">
    <name type="scientific">Halovenus rubra</name>
    <dbReference type="NCBI Taxonomy" id="869890"/>
    <lineage>
        <taxon>Archaea</taxon>
        <taxon>Methanobacteriati</taxon>
        <taxon>Methanobacteriota</taxon>
        <taxon>Stenosarchaea group</taxon>
        <taxon>Halobacteria</taxon>
        <taxon>Halobacteriales</taxon>
        <taxon>Haloarculaceae</taxon>
        <taxon>Halovenus</taxon>
    </lineage>
</organism>
<name>A0ABD5X8U2_9EURY</name>
<dbReference type="RefSeq" id="WP_267635742.1">
    <property type="nucleotide sequence ID" value="NZ_JAODIY010000001.1"/>
</dbReference>
<dbReference type="Proteomes" id="UP001596414">
    <property type="component" value="Unassembled WGS sequence"/>
</dbReference>
<protein>
    <submittedName>
        <fullName evidence="3">Gfo/Idh/MocA family protein</fullName>
    </submittedName>
</protein>
<dbReference type="EMBL" id="JBHSZQ010000051">
    <property type="protein sequence ID" value="MFC7127676.1"/>
    <property type="molecule type" value="Genomic_DNA"/>
</dbReference>
<gene>
    <name evidence="3" type="ORF">ACFQJ7_16905</name>
</gene>
<evidence type="ECO:0000259" key="1">
    <source>
        <dbReference type="Pfam" id="PF01408"/>
    </source>
</evidence>
<dbReference type="PANTHER" id="PTHR43377">
    <property type="entry name" value="BILIVERDIN REDUCTASE A"/>
    <property type="match status" value="1"/>
</dbReference>
<dbReference type="InterPro" id="IPR051450">
    <property type="entry name" value="Gfo/Idh/MocA_Oxidoreductases"/>
</dbReference>
<dbReference type="InterPro" id="IPR000683">
    <property type="entry name" value="Gfo/Idh/MocA-like_OxRdtase_N"/>
</dbReference>
<dbReference type="Pfam" id="PF01408">
    <property type="entry name" value="GFO_IDH_MocA"/>
    <property type="match status" value="1"/>
</dbReference>
<reference evidence="3 4" key="1">
    <citation type="journal article" date="2014" name="Int. J. Syst. Evol. Microbiol.">
        <title>Complete genome sequence of Corynebacterium casei LMG S-19264T (=DSM 44701T), isolated from a smear-ripened cheese.</title>
        <authorList>
            <consortium name="US DOE Joint Genome Institute (JGI-PGF)"/>
            <person name="Walter F."/>
            <person name="Albersmeier A."/>
            <person name="Kalinowski J."/>
            <person name="Ruckert C."/>
        </authorList>
    </citation>
    <scope>NUCLEOTIDE SEQUENCE [LARGE SCALE GENOMIC DNA]</scope>
    <source>
        <strain evidence="3 4">CGMCC 4.7215</strain>
    </source>
</reference>
<dbReference type="Pfam" id="PF22725">
    <property type="entry name" value="GFO_IDH_MocA_C3"/>
    <property type="match status" value="1"/>
</dbReference>
<dbReference type="SUPFAM" id="SSF55347">
    <property type="entry name" value="Glyceraldehyde-3-phosphate dehydrogenase-like, C-terminal domain"/>
    <property type="match status" value="1"/>
</dbReference>
<dbReference type="Gene3D" id="3.30.360.10">
    <property type="entry name" value="Dihydrodipicolinate Reductase, domain 2"/>
    <property type="match status" value="1"/>
</dbReference>
<feature type="domain" description="Gfo/Idh/MocA-like oxidoreductase N-terminal" evidence="1">
    <location>
        <begin position="7"/>
        <end position="119"/>
    </location>
</feature>
<dbReference type="PANTHER" id="PTHR43377:SF1">
    <property type="entry name" value="BILIVERDIN REDUCTASE A"/>
    <property type="match status" value="1"/>
</dbReference>
<dbReference type="InterPro" id="IPR055170">
    <property type="entry name" value="GFO_IDH_MocA-like_dom"/>
</dbReference>
<evidence type="ECO:0000259" key="2">
    <source>
        <dbReference type="Pfam" id="PF22725"/>
    </source>
</evidence>